<dbReference type="PANTHER" id="PTHR47152">
    <property type="entry name" value="SLR2084 PROTEIN-RELATED"/>
    <property type="match status" value="1"/>
</dbReference>
<dbReference type="PANTHER" id="PTHR47152:SF4">
    <property type="entry name" value="SLR0445 PROTEIN"/>
    <property type="match status" value="1"/>
</dbReference>
<dbReference type="EMBL" id="JADEXF010000508">
    <property type="protein sequence ID" value="MBE9106343.1"/>
    <property type="molecule type" value="Genomic_DNA"/>
</dbReference>
<dbReference type="Proteomes" id="UP000647836">
    <property type="component" value="Unassembled WGS sequence"/>
</dbReference>
<dbReference type="InterPro" id="IPR012296">
    <property type="entry name" value="Nuclease_put_TT1808"/>
</dbReference>
<reference evidence="2 3" key="1">
    <citation type="submission" date="2020-10" db="EMBL/GenBank/DDBJ databases">
        <authorList>
            <person name="Castelo-Branco R."/>
            <person name="Eusebio N."/>
            <person name="Adriana R."/>
            <person name="Vieira A."/>
            <person name="Brugerolle De Fraissinette N."/>
            <person name="Rezende De Castro R."/>
            <person name="Schneider M.P."/>
            <person name="Vasconcelos V."/>
            <person name="Leao P.N."/>
        </authorList>
    </citation>
    <scope>NUCLEOTIDE SEQUENCE [LARGE SCALE GENOMIC DNA]</scope>
    <source>
        <strain evidence="2 3">LEGE 07299</strain>
    </source>
</reference>
<sequence length="195" mass="22464">MTQTLENAVNLPEEQRFFRHGLTWEQFKAIQASFENVPGVRLFYCDGVLEIVTIGKPHEAIKCLIAALLITYFEIKGIEFFPSGSFSQIISKIVEYQADLSYCFENDKPIPDLCIEVVITSGSPIKLQKYKLMGVPEVWFWEDGTIEVYCLREQEYEKVVNSELLAELDLSLLNRCLLLSSPLEAIREFRQDIQQ</sequence>
<evidence type="ECO:0000259" key="1">
    <source>
        <dbReference type="Pfam" id="PF05685"/>
    </source>
</evidence>
<keyword evidence="2" id="KW-0540">Nuclease</keyword>
<protein>
    <submittedName>
        <fullName evidence="2">Uma2 family endonuclease</fullName>
    </submittedName>
</protein>
<comment type="caution">
    <text evidence="2">The sequence shown here is derived from an EMBL/GenBank/DDBJ whole genome shotgun (WGS) entry which is preliminary data.</text>
</comment>
<accession>A0ABR9U106</accession>
<dbReference type="GO" id="GO:0004519">
    <property type="term" value="F:endonuclease activity"/>
    <property type="evidence" value="ECO:0007669"/>
    <property type="project" value="UniProtKB-KW"/>
</dbReference>
<keyword evidence="2" id="KW-0255">Endonuclease</keyword>
<dbReference type="InterPro" id="IPR008538">
    <property type="entry name" value="Uma2"/>
</dbReference>
<keyword evidence="2" id="KW-0378">Hydrolase</keyword>
<evidence type="ECO:0000313" key="3">
    <source>
        <dbReference type="Proteomes" id="UP000647836"/>
    </source>
</evidence>
<evidence type="ECO:0000313" key="2">
    <source>
        <dbReference type="EMBL" id="MBE9106343.1"/>
    </source>
</evidence>
<proteinExistence type="predicted"/>
<dbReference type="SUPFAM" id="SSF52980">
    <property type="entry name" value="Restriction endonuclease-like"/>
    <property type="match status" value="1"/>
</dbReference>
<dbReference type="Gene3D" id="3.90.1570.10">
    <property type="entry name" value="tt1808, chain A"/>
    <property type="match status" value="1"/>
</dbReference>
<dbReference type="CDD" id="cd06260">
    <property type="entry name" value="DUF820-like"/>
    <property type="match status" value="1"/>
</dbReference>
<feature type="domain" description="Putative restriction endonuclease" evidence="1">
    <location>
        <begin position="24"/>
        <end position="171"/>
    </location>
</feature>
<name>A0ABR9U106_9NOSO</name>
<dbReference type="Pfam" id="PF05685">
    <property type="entry name" value="Uma2"/>
    <property type="match status" value="1"/>
</dbReference>
<dbReference type="InterPro" id="IPR011335">
    <property type="entry name" value="Restrct_endonuc-II-like"/>
</dbReference>
<organism evidence="2 3">
    <name type="scientific">Nostoc cf. edaphicum LEGE 07299</name>
    <dbReference type="NCBI Taxonomy" id="2777974"/>
    <lineage>
        <taxon>Bacteria</taxon>
        <taxon>Bacillati</taxon>
        <taxon>Cyanobacteriota</taxon>
        <taxon>Cyanophyceae</taxon>
        <taxon>Nostocales</taxon>
        <taxon>Nostocaceae</taxon>
        <taxon>Nostoc</taxon>
    </lineage>
</organism>
<gene>
    <name evidence="2" type="ORF">IQ229_15795</name>
</gene>
<dbReference type="RefSeq" id="WP_194045207.1">
    <property type="nucleotide sequence ID" value="NZ_JADEXF010000508.1"/>
</dbReference>
<keyword evidence="3" id="KW-1185">Reference proteome</keyword>